<name>A0ABW1JDM1_9ACTN</name>
<protein>
    <submittedName>
        <fullName evidence="1">HNH endonuclease</fullName>
    </submittedName>
</protein>
<dbReference type="RefSeq" id="WP_345718477.1">
    <property type="nucleotide sequence ID" value="NZ_BAABFP010000008.1"/>
</dbReference>
<dbReference type="InterPro" id="IPR003615">
    <property type="entry name" value="HNH_nuc"/>
</dbReference>
<dbReference type="CDD" id="cd00085">
    <property type="entry name" value="HNHc"/>
    <property type="match status" value="1"/>
</dbReference>
<reference evidence="2" key="1">
    <citation type="journal article" date="2019" name="Int. J. Syst. Evol. Microbiol.">
        <title>The Global Catalogue of Microorganisms (GCM) 10K type strain sequencing project: providing services to taxonomists for standard genome sequencing and annotation.</title>
        <authorList>
            <consortium name="The Broad Institute Genomics Platform"/>
            <consortium name="The Broad Institute Genome Sequencing Center for Infectious Disease"/>
            <person name="Wu L."/>
            <person name="Ma J."/>
        </authorList>
    </citation>
    <scope>NUCLEOTIDE SEQUENCE [LARGE SCALE GENOMIC DNA]</scope>
    <source>
        <strain evidence="2">KACC 14249</strain>
    </source>
</reference>
<dbReference type="Proteomes" id="UP001596189">
    <property type="component" value="Unassembled WGS sequence"/>
</dbReference>
<keyword evidence="1" id="KW-0378">Hydrolase</keyword>
<comment type="caution">
    <text evidence="1">The sequence shown here is derived from an EMBL/GenBank/DDBJ whole genome shotgun (WGS) entry which is preliminary data.</text>
</comment>
<dbReference type="Gene3D" id="1.10.30.50">
    <property type="match status" value="1"/>
</dbReference>
<organism evidence="1 2">
    <name type="scientific">Angustibacter luteus</name>
    <dbReference type="NCBI Taxonomy" id="658456"/>
    <lineage>
        <taxon>Bacteria</taxon>
        <taxon>Bacillati</taxon>
        <taxon>Actinomycetota</taxon>
        <taxon>Actinomycetes</taxon>
        <taxon>Kineosporiales</taxon>
        <taxon>Kineosporiaceae</taxon>
    </lineage>
</organism>
<keyword evidence="1" id="KW-0540">Nuclease</keyword>
<keyword evidence="2" id="KW-1185">Reference proteome</keyword>
<evidence type="ECO:0000313" key="1">
    <source>
        <dbReference type="EMBL" id="MFC6007015.1"/>
    </source>
</evidence>
<dbReference type="GO" id="GO:0004519">
    <property type="term" value="F:endonuclease activity"/>
    <property type="evidence" value="ECO:0007669"/>
    <property type="project" value="UniProtKB-KW"/>
</dbReference>
<keyword evidence="1" id="KW-0255">Endonuclease</keyword>
<gene>
    <name evidence="1" type="ORF">ACFQDO_07715</name>
</gene>
<accession>A0ABW1JDM1</accession>
<proteinExistence type="predicted"/>
<sequence length="259" mass="29480">MKQQYKTDGPESPDGTLWWHLKLTPGTKWQPYGGEKRLAAYLYFEAEVGDRFTMRELREGLGTDGVADDAEQLNRRLRALRPDDWIIRSYKDDHSLPPNTYRLEAVGTRVWLGERNPRDKVSKLTEKVVIERDGRRCVVCGVGAGEEYPGEPGSFARMTIGHRVPGARRGGASPDDLQTECAHHNEAARDVLPDPEDFDEVLPAVRALKRAELRDVRNWMAAGRRSRSKLDLAYDRVLKLRPSEKERMLEAIDDIIGDE</sequence>
<dbReference type="EMBL" id="JBHSRD010000003">
    <property type="protein sequence ID" value="MFC6007015.1"/>
    <property type="molecule type" value="Genomic_DNA"/>
</dbReference>
<evidence type="ECO:0000313" key="2">
    <source>
        <dbReference type="Proteomes" id="UP001596189"/>
    </source>
</evidence>